<organism evidence="1">
    <name type="scientific">Arundo donax</name>
    <name type="common">Giant reed</name>
    <name type="synonym">Donax arundinaceus</name>
    <dbReference type="NCBI Taxonomy" id="35708"/>
    <lineage>
        <taxon>Eukaryota</taxon>
        <taxon>Viridiplantae</taxon>
        <taxon>Streptophyta</taxon>
        <taxon>Embryophyta</taxon>
        <taxon>Tracheophyta</taxon>
        <taxon>Spermatophyta</taxon>
        <taxon>Magnoliopsida</taxon>
        <taxon>Liliopsida</taxon>
        <taxon>Poales</taxon>
        <taxon>Poaceae</taxon>
        <taxon>PACMAD clade</taxon>
        <taxon>Arundinoideae</taxon>
        <taxon>Arundineae</taxon>
        <taxon>Arundo</taxon>
    </lineage>
</organism>
<reference evidence="1" key="1">
    <citation type="submission" date="2014-09" db="EMBL/GenBank/DDBJ databases">
        <authorList>
            <person name="Magalhaes I.L.F."/>
            <person name="Oliveira U."/>
            <person name="Santos F.R."/>
            <person name="Vidigal T.H.D.A."/>
            <person name="Brescovit A.D."/>
            <person name="Santos A.J."/>
        </authorList>
    </citation>
    <scope>NUCLEOTIDE SEQUENCE</scope>
    <source>
        <tissue evidence="1">Shoot tissue taken approximately 20 cm above the soil surface</tissue>
    </source>
</reference>
<accession>A0A0A9AIT6</accession>
<evidence type="ECO:0000313" key="1">
    <source>
        <dbReference type="EMBL" id="JAD49783.1"/>
    </source>
</evidence>
<protein>
    <submittedName>
        <fullName evidence="1">Uncharacterized protein</fullName>
    </submittedName>
</protein>
<sequence>MLGDDDASCVLKWELALVKVDMLGDDDASCGHIVTPIATMLL</sequence>
<dbReference type="AlphaFoldDB" id="A0A0A9AIT6"/>
<dbReference type="EMBL" id="GBRH01248112">
    <property type="protein sequence ID" value="JAD49783.1"/>
    <property type="molecule type" value="Transcribed_RNA"/>
</dbReference>
<proteinExistence type="predicted"/>
<name>A0A0A9AIT6_ARUDO</name>
<reference evidence="1" key="2">
    <citation type="journal article" date="2015" name="Data Brief">
        <title>Shoot transcriptome of the giant reed, Arundo donax.</title>
        <authorList>
            <person name="Barrero R.A."/>
            <person name="Guerrero F.D."/>
            <person name="Moolhuijzen P."/>
            <person name="Goolsby J.A."/>
            <person name="Tidwell J."/>
            <person name="Bellgard S.E."/>
            <person name="Bellgard M.I."/>
        </authorList>
    </citation>
    <scope>NUCLEOTIDE SEQUENCE</scope>
    <source>
        <tissue evidence="1">Shoot tissue taken approximately 20 cm above the soil surface</tissue>
    </source>
</reference>